<keyword evidence="2" id="KW-1185">Reference proteome</keyword>
<reference evidence="1" key="1">
    <citation type="submission" date="2018-03" db="EMBL/GenBank/DDBJ databases">
        <authorList>
            <person name="Guldener U."/>
        </authorList>
    </citation>
    <scope>NUCLEOTIDE SEQUENCE</scope>
</reference>
<comment type="caution">
    <text evidence="1">The sequence shown here is derived from an EMBL/GenBank/DDBJ whole genome shotgun (WGS) entry which is preliminary data.</text>
</comment>
<protein>
    <submittedName>
        <fullName evidence="1">Uncharacterized protein</fullName>
    </submittedName>
</protein>
<proteinExistence type="predicted"/>
<organism evidence="1 2">
    <name type="scientific">Cephalotrichum gorgonifer</name>
    <dbReference type="NCBI Taxonomy" id="2041049"/>
    <lineage>
        <taxon>Eukaryota</taxon>
        <taxon>Fungi</taxon>
        <taxon>Dikarya</taxon>
        <taxon>Ascomycota</taxon>
        <taxon>Pezizomycotina</taxon>
        <taxon>Sordariomycetes</taxon>
        <taxon>Hypocreomycetidae</taxon>
        <taxon>Microascales</taxon>
        <taxon>Microascaceae</taxon>
        <taxon>Cephalotrichum</taxon>
    </lineage>
</organism>
<dbReference type="EMBL" id="ONZQ02000008">
    <property type="protein sequence ID" value="SPO03380.1"/>
    <property type="molecule type" value="Genomic_DNA"/>
</dbReference>
<sequence>MATEDIHIRVPRHFTPKSAADTSTTPPLEWLHRTWTVTHSTLKRWRTAQNLTITYGTHPPTSASHPRVTDAVRYQSKGQRKVSTIKGIDTAADDTTVWDWRGSGLLKPISCRWELLGWGERTQADGTVERWAVTWFAKTLFTEEGIDVYCDRREGMSEGTAAAIRGALEGLGREELASLAKERLEAVAIDLSMKPEA</sequence>
<dbReference type="AlphaFoldDB" id="A0AAE8MZ97"/>
<evidence type="ECO:0000313" key="1">
    <source>
        <dbReference type="EMBL" id="SPO03380.1"/>
    </source>
</evidence>
<name>A0AAE8MZ97_9PEZI</name>
<gene>
    <name evidence="1" type="ORF">DNG_06063</name>
</gene>
<evidence type="ECO:0000313" key="2">
    <source>
        <dbReference type="Proteomes" id="UP001187682"/>
    </source>
</evidence>
<accession>A0AAE8MZ97</accession>
<dbReference type="Proteomes" id="UP001187682">
    <property type="component" value="Unassembled WGS sequence"/>
</dbReference>